<sequence>MKDLEQLKERILQEIHDEFSQKLAVATKVEEERLSHANARFSEQEMASKISLKKAAKSQLERQEQAILNKSNKDVLQVKRNLLNQVYSEAITILSSWSGETFLQYIEGVLNNLKIEGQFHLQFGQESIDKLNDSQKSKLAQNYPSMVIEQEPVAKKAGFIVKKDGIDYNYFFDELVEDLKNDFSPTLAKLAFEQ</sequence>
<reference evidence="1" key="1">
    <citation type="submission" date="2022-07" db="EMBL/GenBank/DDBJ databases">
        <authorList>
            <person name="Jung M.-Y."/>
            <person name="Lee M."/>
        </authorList>
    </citation>
    <scope>NUCLEOTIDE SEQUENCE</scope>
    <source>
        <strain evidence="1">S8</strain>
    </source>
</reference>
<evidence type="ECO:0000313" key="1">
    <source>
        <dbReference type="EMBL" id="MCQ9209716.1"/>
    </source>
</evidence>
<reference evidence="1" key="2">
    <citation type="journal article" date="2023" name="Curr. Microbiol.">
        <title>Granulicatella seriolae sp. nov., a Novel Facultative Anaerobe Isolated from Yellowtail Marine Fish.</title>
        <authorList>
            <person name="Lee M."/>
            <person name="Choi Y.J."/>
            <person name="Farooq A."/>
            <person name="Jeong J.B."/>
            <person name="Jung M.Y."/>
        </authorList>
    </citation>
    <scope>NUCLEOTIDE SEQUENCE</scope>
    <source>
        <strain evidence="1">S8</strain>
    </source>
</reference>
<accession>A0ABT1WMH9</accession>
<dbReference type="RefSeq" id="WP_256944832.1">
    <property type="nucleotide sequence ID" value="NZ_JANHNZ010000003.1"/>
</dbReference>
<organism evidence="1 2">
    <name type="scientific">Granulicatella seriolae</name>
    <dbReference type="NCBI Taxonomy" id="2967226"/>
    <lineage>
        <taxon>Bacteria</taxon>
        <taxon>Bacillati</taxon>
        <taxon>Bacillota</taxon>
        <taxon>Bacilli</taxon>
        <taxon>Lactobacillales</taxon>
        <taxon>Carnobacteriaceae</taxon>
        <taxon>Granulicatella</taxon>
    </lineage>
</organism>
<comment type="caution">
    <text evidence="1">The sequence shown here is derived from an EMBL/GenBank/DDBJ whole genome shotgun (WGS) entry which is preliminary data.</text>
</comment>
<gene>
    <name evidence="1" type="ORF">NPA36_04050</name>
</gene>
<name>A0ABT1WMH9_9LACT</name>
<dbReference type="EMBL" id="JANHNZ010000003">
    <property type="protein sequence ID" value="MCQ9209716.1"/>
    <property type="molecule type" value="Genomic_DNA"/>
</dbReference>
<dbReference type="Proteomes" id="UP001059480">
    <property type="component" value="Unassembled WGS sequence"/>
</dbReference>
<evidence type="ECO:0000313" key="2">
    <source>
        <dbReference type="Proteomes" id="UP001059480"/>
    </source>
</evidence>
<keyword evidence="2" id="KW-1185">Reference proteome</keyword>
<evidence type="ECO:0008006" key="3">
    <source>
        <dbReference type="Google" id="ProtNLM"/>
    </source>
</evidence>
<reference evidence="1" key="3">
    <citation type="journal article" date="2023" name="Microbiol. Resour. Announc.">
        <title>Draft Genome Sequence of Granulicatella sp. Strain S8, Isolated from a Marine Fish, Seriola quinqueradiata.</title>
        <authorList>
            <person name="Lee M."/>
            <person name="Farooq A."/>
            <person name="Jeong J.B."/>
            <person name="Jung M.Y."/>
        </authorList>
    </citation>
    <scope>NUCLEOTIDE SEQUENCE</scope>
    <source>
        <strain evidence="1">S8</strain>
    </source>
</reference>
<dbReference type="SUPFAM" id="SSF160527">
    <property type="entry name" value="V-type ATPase subunit E-like"/>
    <property type="match status" value="1"/>
</dbReference>
<protein>
    <recommendedName>
        <fullName evidence="3">V-type ATP synthase subunit E</fullName>
    </recommendedName>
</protein>
<proteinExistence type="predicted"/>